<dbReference type="SUPFAM" id="SSF48452">
    <property type="entry name" value="TPR-like"/>
    <property type="match status" value="2"/>
</dbReference>
<feature type="compositionally biased region" description="Acidic residues" evidence="1">
    <location>
        <begin position="158"/>
        <end position="175"/>
    </location>
</feature>
<proteinExistence type="predicted"/>
<dbReference type="InterPro" id="IPR011990">
    <property type="entry name" value="TPR-like_helical_dom_sf"/>
</dbReference>
<organism evidence="2 3">
    <name type="scientific">Symbiodinium pilosum</name>
    <name type="common">Dinoflagellate</name>
    <dbReference type="NCBI Taxonomy" id="2952"/>
    <lineage>
        <taxon>Eukaryota</taxon>
        <taxon>Sar</taxon>
        <taxon>Alveolata</taxon>
        <taxon>Dinophyceae</taxon>
        <taxon>Suessiales</taxon>
        <taxon>Symbiodiniaceae</taxon>
        <taxon>Symbiodinium</taxon>
    </lineage>
</organism>
<evidence type="ECO:0000256" key="1">
    <source>
        <dbReference type="SAM" id="MobiDB-lite"/>
    </source>
</evidence>
<keyword evidence="3" id="KW-1185">Reference proteome</keyword>
<comment type="caution">
    <text evidence="2">The sequence shown here is derived from an EMBL/GenBank/DDBJ whole genome shotgun (WGS) entry which is preliminary data.</text>
</comment>
<gene>
    <name evidence="2" type="ORF">SPIL2461_LOCUS19997</name>
</gene>
<name>A0A812X0W8_SYMPI</name>
<accession>A0A812X0W8</accession>
<reference evidence="2" key="1">
    <citation type="submission" date="2021-02" db="EMBL/GenBank/DDBJ databases">
        <authorList>
            <person name="Dougan E. K."/>
            <person name="Rhodes N."/>
            <person name="Thang M."/>
            <person name="Chan C."/>
        </authorList>
    </citation>
    <scope>NUCLEOTIDE SEQUENCE</scope>
</reference>
<sequence length="411" mass="46159">MSEVLGDASECLIGAVDYLSFPDLAAVLACSQRLLSHGASTFLWDESSWRMKHLEARIPAHARWRPAKDPDLVDPAEAQPWKHLRAGASTWHFASGLQLYEEKKFEEAEEHLRALLRLLPERPFAMCRLADTLYGRAVSLLAYQRQPERSQNPPPVVDDNEAEDENEANGEEEEPVAWLSRSPLSTQPRQTPEPAEADVERPEVPSEGLATANMDSSQIVLPSQPDLQNEESEELVLDDAGARPPEVEEETTCRIETLREQLLSEAKDLYQRSYCRSPECSYAVNGLTLFVHVRSEKIDLLERAIKLDGENPYALANLGAELFGEDDQRALHLLDKALEINPRLFYARLCKSKVLLRLGNLPAAVDAARSQLEWQPHDECHGHGFDAFPFRGCSLCNDPWASKLQRSQACT</sequence>
<dbReference type="OrthoDB" id="449136at2759"/>
<dbReference type="Proteomes" id="UP000649617">
    <property type="component" value="Unassembled WGS sequence"/>
</dbReference>
<feature type="region of interest" description="Disordered" evidence="1">
    <location>
        <begin position="145"/>
        <end position="204"/>
    </location>
</feature>
<protein>
    <submittedName>
        <fullName evidence="2">Uncharacterized protein</fullName>
    </submittedName>
</protein>
<evidence type="ECO:0000313" key="3">
    <source>
        <dbReference type="Proteomes" id="UP000649617"/>
    </source>
</evidence>
<dbReference type="EMBL" id="CAJNIZ010044994">
    <property type="protein sequence ID" value="CAE7707546.1"/>
    <property type="molecule type" value="Genomic_DNA"/>
</dbReference>
<dbReference type="Gene3D" id="1.25.40.10">
    <property type="entry name" value="Tetratricopeptide repeat domain"/>
    <property type="match status" value="1"/>
</dbReference>
<dbReference type="AlphaFoldDB" id="A0A812X0W8"/>
<evidence type="ECO:0000313" key="2">
    <source>
        <dbReference type="EMBL" id="CAE7707546.1"/>
    </source>
</evidence>